<organism evidence="1 2">
    <name type="scientific">Punica granatum</name>
    <name type="common">Pomegranate</name>
    <dbReference type="NCBI Taxonomy" id="22663"/>
    <lineage>
        <taxon>Eukaryota</taxon>
        <taxon>Viridiplantae</taxon>
        <taxon>Streptophyta</taxon>
        <taxon>Embryophyta</taxon>
        <taxon>Tracheophyta</taxon>
        <taxon>Spermatophyta</taxon>
        <taxon>Magnoliopsida</taxon>
        <taxon>eudicotyledons</taxon>
        <taxon>Gunneridae</taxon>
        <taxon>Pentapetalae</taxon>
        <taxon>rosids</taxon>
        <taxon>malvids</taxon>
        <taxon>Myrtales</taxon>
        <taxon>Lythraceae</taxon>
        <taxon>Punica</taxon>
    </lineage>
</organism>
<dbReference type="AlphaFoldDB" id="A0A2I0HPH9"/>
<evidence type="ECO:0000313" key="2">
    <source>
        <dbReference type="Proteomes" id="UP000233551"/>
    </source>
</evidence>
<comment type="caution">
    <text evidence="1">The sequence shown here is derived from an EMBL/GenBank/DDBJ whole genome shotgun (WGS) entry which is preliminary data.</text>
</comment>
<dbReference type="EMBL" id="PGOL01006541">
    <property type="protein sequence ID" value="PKI33602.1"/>
    <property type="molecule type" value="Genomic_DNA"/>
</dbReference>
<evidence type="ECO:0008006" key="3">
    <source>
        <dbReference type="Google" id="ProtNLM"/>
    </source>
</evidence>
<accession>A0A2I0HPH9</accession>
<gene>
    <name evidence="1" type="ORF">CRG98_046013</name>
</gene>
<name>A0A2I0HPH9_PUNGR</name>
<protein>
    <recommendedName>
        <fullName evidence="3">FBD domain-containing protein</fullName>
    </recommendedName>
</protein>
<sequence>MKEVVGTSILSRRWRYPWLNILNLDFSVSAEEMNRLAHADDPFETQHECMSWVNQLKRVEISFCPNMLTIAICSLIPHLVSFRCHGLCGGATTFHFKWALRLVDLAVAEALFRTVYIKVIPFSRDLPK</sequence>
<evidence type="ECO:0000313" key="1">
    <source>
        <dbReference type="EMBL" id="PKI33602.1"/>
    </source>
</evidence>
<keyword evidence="2" id="KW-1185">Reference proteome</keyword>
<reference evidence="1 2" key="1">
    <citation type="submission" date="2017-11" db="EMBL/GenBank/DDBJ databases">
        <title>De-novo sequencing of pomegranate (Punica granatum L.) genome.</title>
        <authorList>
            <person name="Akparov Z."/>
            <person name="Amiraslanov A."/>
            <person name="Hajiyeva S."/>
            <person name="Abbasov M."/>
            <person name="Kaur K."/>
            <person name="Hamwieh A."/>
            <person name="Solovyev V."/>
            <person name="Salamov A."/>
            <person name="Braich B."/>
            <person name="Kosarev P."/>
            <person name="Mahmoud A."/>
            <person name="Hajiyev E."/>
            <person name="Babayeva S."/>
            <person name="Izzatullayeva V."/>
            <person name="Mammadov A."/>
            <person name="Mammadov A."/>
            <person name="Sharifova S."/>
            <person name="Ojaghi J."/>
            <person name="Eynullazada K."/>
            <person name="Bayramov B."/>
            <person name="Abdulazimova A."/>
            <person name="Shahmuradov I."/>
        </authorList>
    </citation>
    <scope>NUCLEOTIDE SEQUENCE [LARGE SCALE GENOMIC DNA]</scope>
    <source>
        <strain evidence="2">cv. AG2017</strain>
        <tissue evidence="1">Leaf</tissue>
    </source>
</reference>
<dbReference type="Proteomes" id="UP000233551">
    <property type="component" value="Unassembled WGS sequence"/>
</dbReference>
<proteinExistence type="predicted"/>